<dbReference type="InterPro" id="IPR048324">
    <property type="entry name" value="ZSWIM1-3_RNaseH-like"/>
</dbReference>
<feature type="region of interest" description="Disordered" evidence="1">
    <location>
        <begin position="475"/>
        <end position="502"/>
    </location>
</feature>
<dbReference type="VEuPathDB" id="FungiDB:RhiirFUN_000458"/>
<evidence type="ECO:0000313" key="3">
    <source>
        <dbReference type="EMBL" id="PKY42213.1"/>
    </source>
</evidence>
<feature type="compositionally biased region" description="Polar residues" evidence="1">
    <location>
        <begin position="337"/>
        <end position="352"/>
    </location>
</feature>
<dbReference type="VEuPathDB" id="FungiDB:RhiirA1_475108"/>
<feature type="domain" description="ZSWIM1/3 RNaseH-like" evidence="2">
    <location>
        <begin position="150"/>
        <end position="230"/>
    </location>
</feature>
<reference evidence="3 4" key="1">
    <citation type="submission" date="2015-10" db="EMBL/GenBank/DDBJ databases">
        <title>Genome analyses suggest a sexual origin of heterokaryosis in a supposedly ancient asexual fungus.</title>
        <authorList>
            <person name="Ropars J."/>
            <person name="Sedzielewska K."/>
            <person name="Noel J."/>
            <person name="Charron P."/>
            <person name="Farinelli L."/>
            <person name="Marton T."/>
            <person name="Kruger M."/>
            <person name="Pelin A."/>
            <person name="Brachmann A."/>
            <person name="Corradi N."/>
        </authorList>
    </citation>
    <scope>NUCLEOTIDE SEQUENCE [LARGE SCALE GENOMIC DNA]</scope>
    <source>
        <strain evidence="3 4">A4</strain>
    </source>
</reference>
<name>A0A2I1G6G1_9GLOM</name>
<evidence type="ECO:0000313" key="4">
    <source>
        <dbReference type="Proteomes" id="UP000234323"/>
    </source>
</evidence>
<keyword evidence="4" id="KW-1185">Reference proteome</keyword>
<evidence type="ECO:0000259" key="2">
    <source>
        <dbReference type="Pfam" id="PF21056"/>
    </source>
</evidence>
<organism evidence="3 4">
    <name type="scientific">Rhizophagus irregularis</name>
    <dbReference type="NCBI Taxonomy" id="588596"/>
    <lineage>
        <taxon>Eukaryota</taxon>
        <taxon>Fungi</taxon>
        <taxon>Fungi incertae sedis</taxon>
        <taxon>Mucoromycota</taxon>
        <taxon>Glomeromycotina</taxon>
        <taxon>Glomeromycetes</taxon>
        <taxon>Glomerales</taxon>
        <taxon>Glomeraceae</taxon>
        <taxon>Rhizophagus</taxon>
    </lineage>
</organism>
<dbReference type="EMBL" id="LLXI01000186">
    <property type="protein sequence ID" value="PKY42213.1"/>
    <property type="molecule type" value="Genomic_DNA"/>
</dbReference>
<dbReference type="VEuPathDB" id="FungiDB:RhiirFUN_013488"/>
<dbReference type="Pfam" id="PF21056">
    <property type="entry name" value="ZSWIM1-3_RNaseH-like"/>
    <property type="match status" value="1"/>
</dbReference>
<accession>A0A2I1G6G1</accession>
<dbReference type="VEuPathDB" id="FungiDB:FUN_013958"/>
<dbReference type="VEuPathDB" id="FungiDB:FUN_014684"/>
<comment type="caution">
    <text evidence="3">The sequence shown here is derived from an EMBL/GenBank/DDBJ whole genome shotgun (WGS) entry which is preliminary data.</text>
</comment>
<feature type="compositionally biased region" description="Basic and acidic residues" evidence="1">
    <location>
        <begin position="479"/>
        <end position="494"/>
    </location>
</feature>
<proteinExistence type="predicted"/>
<gene>
    <name evidence="3" type="ORF">RhiirA4_455974</name>
</gene>
<dbReference type="VEuPathDB" id="FungiDB:RhiirA1_458968"/>
<dbReference type="Proteomes" id="UP000234323">
    <property type="component" value="Unassembled WGS sequence"/>
</dbReference>
<sequence length="571" mass="65485">MTTSSPATVLNMATSSPFVVTSSENLTPDEIRNLLFNVDCSLEIPIDDFNENWWSLVTNIWTKWTSYKYVNGDVWKIKRPQVIQTLVEKKAIKNYIPPAITSAVREYATKELDLEKTLIGDSNLTSDISQCISYLIEKGYKVKRYSIHQSSKGIVFAYPEQLKKLECYRWLTLIDSTHKTNRYDWCLFTLYIHDTYGCWDVGAYFFVSSESCKTVSQVLKIIRDSYCHWSPQYILSDQSSIEAKSKALHEPAPLAKSIKKVFPGINSGEQECELILCVVHIMRKTKSDKKDTICKRCGHKCLTPQKLREHLKRKNPCKSLQKQKEVASIQTPIQVPIQKANQQAESSSINTSNKEKPHVVIPTPVPEKKAPILGVDYITEEETKNWISPNARVEPFEANDLDGYLTLFHDLELNDPEAVRLPTLKENDKFKNLINKEFERLEEITDEQERDQEFREQEELGTALKRRAIAVHRAKVSRSHPDNGTKFLLDDKPGNKNKKSSRSDWLRNKQIIVYNQAEIDDYLSDAFEQIIYLVEERGESIVKTLGDQLQSVALLLPPSNSPGSNRCRTSV</sequence>
<protein>
    <recommendedName>
        <fullName evidence="2">ZSWIM1/3 RNaseH-like domain-containing protein</fullName>
    </recommendedName>
</protein>
<evidence type="ECO:0000256" key="1">
    <source>
        <dbReference type="SAM" id="MobiDB-lite"/>
    </source>
</evidence>
<dbReference type="AlphaFoldDB" id="A0A2I1G6G1"/>
<feature type="region of interest" description="Disordered" evidence="1">
    <location>
        <begin position="337"/>
        <end position="359"/>
    </location>
</feature>